<protein>
    <recommendedName>
        <fullName evidence="1">ChsH2 C-terminal OB-fold domain-containing protein</fullName>
    </recommendedName>
</protein>
<dbReference type="Pfam" id="PF01796">
    <property type="entry name" value="OB_ChsH2_C"/>
    <property type="match status" value="1"/>
</dbReference>
<dbReference type="InterPro" id="IPR002878">
    <property type="entry name" value="ChsH2_C"/>
</dbReference>
<comment type="caution">
    <text evidence="2">The sequence shown here is derived from an EMBL/GenBank/DDBJ whole genome shotgun (WGS) entry which is preliminary data.</text>
</comment>
<name>A0A5N8XAU7_9ACTN</name>
<dbReference type="Proteomes" id="UP000400924">
    <property type="component" value="Unassembled WGS sequence"/>
</dbReference>
<evidence type="ECO:0000313" key="3">
    <source>
        <dbReference type="Proteomes" id="UP000400924"/>
    </source>
</evidence>
<feature type="domain" description="ChsH2 C-terminal OB-fold" evidence="1">
    <location>
        <begin position="53"/>
        <end position="108"/>
    </location>
</feature>
<dbReference type="SUPFAM" id="SSF50249">
    <property type="entry name" value="Nucleic acid-binding proteins"/>
    <property type="match status" value="1"/>
</dbReference>
<dbReference type="EMBL" id="VJZC01000017">
    <property type="protein sequence ID" value="MPY56517.1"/>
    <property type="molecule type" value="Genomic_DNA"/>
</dbReference>
<dbReference type="OrthoDB" id="4334176at2"/>
<dbReference type="AlphaFoldDB" id="A0A5N8XAU7"/>
<organism evidence="2 3">
    <name type="scientific">Streptomyces spongiae</name>
    <dbReference type="NCBI Taxonomy" id="565072"/>
    <lineage>
        <taxon>Bacteria</taxon>
        <taxon>Bacillati</taxon>
        <taxon>Actinomycetota</taxon>
        <taxon>Actinomycetes</taxon>
        <taxon>Kitasatosporales</taxon>
        <taxon>Streptomycetaceae</taxon>
        <taxon>Streptomyces</taxon>
    </lineage>
</organism>
<sequence length="123" mass="12940">MAPLPISRDERSAAFFDAAAQGTLLLRWSPATGAYLPPTAHIDPSAPLSPLEWRPVAGTGEIVTWTVLPPGGDVVALVELAEGPWLTVAVRGVAPTALHEGYQVRIGFERPEGGEAVPVALPR</sequence>
<dbReference type="InterPro" id="IPR012340">
    <property type="entry name" value="NA-bd_OB-fold"/>
</dbReference>
<dbReference type="RefSeq" id="WP_152769980.1">
    <property type="nucleotide sequence ID" value="NZ_VJZC01000017.1"/>
</dbReference>
<accession>A0A5N8XAU7</accession>
<reference evidence="2 3" key="1">
    <citation type="submission" date="2019-07" db="EMBL/GenBank/DDBJ databases">
        <title>New species of Amycolatopsis and Streptomyces.</title>
        <authorList>
            <person name="Duangmal K."/>
            <person name="Teo W.F.A."/>
            <person name="Lipun K."/>
        </authorList>
    </citation>
    <scope>NUCLEOTIDE SEQUENCE [LARGE SCALE GENOMIC DNA]</scope>
    <source>
        <strain evidence="2 3">NBRC 106415</strain>
    </source>
</reference>
<keyword evidence="3" id="KW-1185">Reference proteome</keyword>
<evidence type="ECO:0000259" key="1">
    <source>
        <dbReference type="Pfam" id="PF01796"/>
    </source>
</evidence>
<gene>
    <name evidence="2" type="ORF">FNH08_04815</name>
</gene>
<proteinExistence type="predicted"/>
<evidence type="ECO:0000313" key="2">
    <source>
        <dbReference type="EMBL" id="MPY56517.1"/>
    </source>
</evidence>